<proteinExistence type="predicted"/>
<evidence type="ECO:0000313" key="1">
    <source>
        <dbReference type="EMBL" id="CAI0412704.1"/>
    </source>
</evidence>
<protein>
    <recommendedName>
        <fullName evidence="3">F-box domain-containing protein</fullName>
    </recommendedName>
</protein>
<keyword evidence="2" id="KW-1185">Reference proteome</keyword>
<dbReference type="AlphaFoldDB" id="A0AAV0JRV1"/>
<comment type="caution">
    <text evidence="1">The sequence shown here is derived from an EMBL/GenBank/DDBJ whole genome shotgun (WGS) entry which is preliminary data.</text>
</comment>
<dbReference type="PANTHER" id="PTHR35546">
    <property type="entry name" value="F-BOX PROTEIN INTERACTION DOMAIN PROTEIN-RELATED"/>
    <property type="match status" value="1"/>
</dbReference>
<gene>
    <name evidence="1" type="ORF">LITE_LOCUS15656</name>
</gene>
<dbReference type="CDD" id="cd22157">
    <property type="entry name" value="F-box_AtFBW1-like"/>
    <property type="match status" value="1"/>
</dbReference>
<dbReference type="SUPFAM" id="SSF81383">
    <property type="entry name" value="F-box domain"/>
    <property type="match status" value="1"/>
</dbReference>
<dbReference type="EMBL" id="CAMGYJ010000005">
    <property type="protein sequence ID" value="CAI0412704.1"/>
    <property type="molecule type" value="Genomic_DNA"/>
</dbReference>
<name>A0AAV0JRV1_9ROSI</name>
<evidence type="ECO:0000313" key="2">
    <source>
        <dbReference type="Proteomes" id="UP001154282"/>
    </source>
</evidence>
<dbReference type="InterPro" id="IPR036047">
    <property type="entry name" value="F-box-like_dom_sf"/>
</dbReference>
<accession>A0AAV0JRV1</accession>
<evidence type="ECO:0008006" key="3">
    <source>
        <dbReference type="Google" id="ProtNLM"/>
    </source>
</evidence>
<sequence length="505" mass="57008">MATGNCTTSRKKRLTAAADGHRLPCARRVLRSRSKANPRIPISDLGDDLLVGILIRIPNARSVFRCKSVCKRWDSLISDPNFRLHFVSHHRNEGDDDDDREPALLPTDKPEPILSFLPVPDEIRKHFIVVDSFNDMVLCGFRWAKEDENSYHELGRLFFVCNPFTRQWVALPLAPERSDPCLVSTESLVCEPRSNTTHDSNGQVIGIDSEYRFRVVHLCGTAQAPKIDVFCSESGEWMTDVIDMDRNLRFVPGRLMSCCNGKLCWLAADMIRVAVWDPFRPHVPPTSICSPCLAGRVGAQVWASHGDLHKIEVYPDVLPGLPWSVLCVFRLTEEGIGTADGKCRELYKASWMDLLRSVREEYGDMELHNVLALHPSKPEIVFLELSSPLAYGRLIFSCNLRTMELNFVADQVPSIRWKVLQPRFTCWPTPIPSYEKLRGMYDGTYSCLVQSCSKESPTPLINGNFTLFPSPFLPALSFDLGCTKLNLNVVFVAVTRCKETFVCAL</sequence>
<organism evidence="1 2">
    <name type="scientific">Linum tenue</name>
    <dbReference type="NCBI Taxonomy" id="586396"/>
    <lineage>
        <taxon>Eukaryota</taxon>
        <taxon>Viridiplantae</taxon>
        <taxon>Streptophyta</taxon>
        <taxon>Embryophyta</taxon>
        <taxon>Tracheophyta</taxon>
        <taxon>Spermatophyta</taxon>
        <taxon>Magnoliopsida</taxon>
        <taxon>eudicotyledons</taxon>
        <taxon>Gunneridae</taxon>
        <taxon>Pentapetalae</taxon>
        <taxon>rosids</taxon>
        <taxon>fabids</taxon>
        <taxon>Malpighiales</taxon>
        <taxon>Linaceae</taxon>
        <taxon>Linum</taxon>
    </lineage>
</organism>
<reference evidence="1" key="1">
    <citation type="submission" date="2022-08" db="EMBL/GenBank/DDBJ databases">
        <authorList>
            <person name="Gutierrez-Valencia J."/>
        </authorList>
    </citation>
    <scope>NUCLEOTIDE SEQUENCE</scope>
</reference>
<dbReference type="PANTHER" id="PTHR35546:SF130">
    <property type="entry name" value="EXPRESSED PROTEIN"/>
    <property type="match status" value="1"/>
</dbReference>
<dbReference type="Proteomes" id="UP001154282">
    <property type="component" value="Unassembled WGS sequence"/>
</dbReference>
<dbReference type="Gene3D" id="1.20.1280.50">
    <property type="match status" value="1"/>
</dbReference>
<dbReference type="InterPro" id="IPR055290">
    <property type="entry name" value="At3g26010-like"/>
</dbReference>